<name>A0A7W7YG87_9BACT</name>
<protein>
    <submittedName>
        <fullName evidence="1">Putative nucleotidyltransferase component of viral defense system</fullName>
    </submittedName>
</protein>
<proteinExistence type="predicted"/>
<dbReference type="Gene3D" id="3.10.450.620">
    <property type="entry name" value="JHP933, nucleotidyltransferase-like core domain"/>
    <property type="match status" value="1"/>
</dbReference>
<dbReference type="RefSeq" id="WP_184344453.1">
    <property type="nucleotide sequence ID" value="NZ_JACHIG010000019.1"/>
</dbReference>
<evidence type="ECO:0000313" key="2">
    <source>
        <dbReference type="Proteomes" id="UP000590740"/>
    </source>
</evidence>
<dbReference type="InterPro" id="IPR014942">
    <property type="entry name" value="AbiEii"/>
</dbReference>
<evidence type="ECO:0000313" key="1">
    <source>
        <dbReference type="EMBL" id="MBB5035544.1"/>
    </source>
</evidence>
<dbReference type="GO" id="GO:0016740">
    <property type="term" value="F:transferase activity"/>
    <property type="evidence" value="ECO:0007669"/>
    <property type="project" value="UniProtKB-KW"/>
</dbReference>
<keyword evidence="2" id="KW-1185">Reference proteome</keyword>
<comment type="caution">
    <text evidence="1">The sequence shown here is derived from an EMBL/GenBank/DDBJ whole genome shotgun (WGS) entry which is preliminary data.</text>
</comment>
<gene>
    <name evidence="1" type="ORF">HNQ65_005157</name>
</gene>
<dbReference type="AlphaFoldDB" id="A0A7W7YG87"/>
<organism evidence="1 2">
    <name type="scientific">Prosthecobacter vanneervenii</name>
    <dbReference type="NCBI Taxonomy" id="48466"/>
    <lineage>
        <taxon>Bacteria</taxon>
        <taxon>Pseudomonadati</taxon>
        <taxon>Verrucomicrobiota</taxon>
        <taxon>Verrucomicrobiia</taxon>
        <taxon>Verrucomicrobiales</taxon>
        <taxon>Verrucomicrobiaceae</taxon>
        <taxon>Prosthecobacter</taxon>
    </lineage>
</organism>
<dbReference type="Proteomes" id="UP000590740">
    <property type="component" value="Unassembled WGS sequence"/>
</dbReference>
<accession>A0A7W7YG87</accession>
<reference evidence="1 2" key="1">
    <citation type="submission" date="2020-08" db="EMBL/GenBank/DDBJ databases">
        <title>Genomic Encyclopedia of Type Strains, Phase IV (KMG-IV): sequencing the most valuable type-strain genomes for metagenomic binning, comparative biology and taxonomic classification.</title>
        <authorList>
            <person name="Goeker M."/>
        </authorList>
    </citation>
    <scope>NUCLEOTIDE SEQUENCE [LARGE SCALE GENOMIC DNA]</scope>
    <source>
        <strain evidence="1 2">DSM 12252</strain>
    </source>
</reference>
<sequence length="284" mass="32319">MKDVGAHDIAEWVRQAPSDQRELRQAVHTVLAAIASDPQLRASMIMKGGILLAVHYHSARFTRDIDFSTDMKLGQVDPEDVRRRLDDSLRLMVETLDYDLDCRVQGCKVNPPNRPNATFPSIELKIGHAYKGTPKHRRLLQLLSPSVLSIDYSLNEAISNVDQIVIGLDQSVNAYPFAELVAEKFRALLQQVDRNRYRRQDVYDLALLSRLPRDKSMNAAILQSLLIKARTRNIEPTRESLGDEEIKQRAAAEYPTLKDEVQGELPDFESSYAEVMAFYQSLPW</sequence>
<dbReference type="EMBL" id="JACHIG010000019">
    <property type="protein sequence ID" value="MBB5035544.1"/>
    <property type="molecule type" value="Genomic_DNA"/>
</dbReference>
<dbReference type="Pfam" id="PF08843">
    <property type="entry name" value="AbiEii"/>
    <property type="match status" value="1"/>
</dbReference>
<keyword evidence="1" id="KW-0808">Transferase</keyword>